<evidence type="ECO:0000256" key="2">
    <source>
        <dbReference type="ARBA" id="ARBA00022500"/>
    </source>
</evidence>
<dbReference type="GO" id="GO:0005737">
    <property type="term" value="C:cytoplasm"/>
    <property type="evidence" value="ECO:0007669"/>
    <property type="project" value="InterPro"/>
</dbReference>
<feature type="domain" description="Response regulatory" evidence="8">
    <location>
        <begin position="3"/>
        <end position="120"/>
    </location>
</feature>
<dbReference type="PANTHER" id="PTHR42872">
    <property type="entry name" value="PROTEIN-GLUTAMATE METHYLESTERASE/PROTEIN-GLUTAMINE GLUTAMINASE"/>
    <property type="match status" value="1"/>
</dbReference>
<dbReference type="Proteomes" id="UP000244932">
    <property type="component" value="Unassembled WGS sequence"/>
</dbReference>
<dbReference type="Pfam" id="PF01339">
    <property type="entry name" value="CheB_methylest"/>
    <property type="match status" value="1"/>
</dbReference>
<dbReference type="Pfam" id="PF00072">
    <property type="entry name" value="Response_reg"/>
    <property type="match status" value="1"/>
</dbReference>
<evidence type="ECO:0000256" key="1">
    <source>
        <dbReference type="ARBA" id="ARBA00022490"/>
    </source>
</evidence>
<keyword evidence="3 6" id="KW-0378">Hydrolase</keyword>
<dbReference type="Gene3D" id="3.40.50.180">
    <property type="entry name" value="Methylesterase CheB, C-terminal domain"/>
    <property type="match status" value="1"/>
</dbReference>
<evidence type="ECO:0000256" key="7">
    <source>
        <dbReference type="PROSITE-ProRule" id="PRU00169"/>
    </source>
</evidence>
<dbReference type="PROSITE" id="PS50122">
    <property type="entry name" value="CHEB"/>
    <property type="match status" value="1"/>
</dbReference>
<feature type="domain" description="CheB-type methylesterase" evidence="9">
    <location>
        <begin position="144"/>
        <end position="298"/>
    </location>
</feature>
<evidence type="ECO:0000259" key="8">
    <source>
        <dbReference type="PROSITE" id="PS50110"/>
    </source>
</evidence>
<keyword evidence="11" id="KW-1185">Reference proteome</keyword>
<evidence type="ECO:0000256" key="5">
    <source>
        <dbReference type="ARBA" id="ARBA00048267"/>
    </source>
</evidence>
<dbReference type="RefSeq" id="WP_108780629.1">
    <property type="nucleotide sequence ID" value="NZ_OMKW01000001.1"/>
</dbReference>
<dbReference type="SUPFAM" id="SSF52738">
    <property type="entry name" value="Methylesterase CheB, C-terminal domain"/>
    <property type="match status" value="1"/>
</dbReference>
<keyword evidence="7" id="KW-0597">Phosphoprotein</keyword>
<dbReference type="PROSITE" id="PS50110">
    <property type="entry name" value="RESPONSE_REGULATORY"/>
    <property type="match status" value="1"/>
</dbReference>
<dbReference type="InterPro" id="IPR000673">
    <property type="entry name" value="Sig_transdc_resp-reg_Me-estase"/>
</dbReference>
<feature type="active site" evidence="6">
    <location>
        <position position="156"/>
    </location>
</feature>
<reference evidence="10 11" key="1">
    <citation type="submission" date="2018-03" db="EMBL/GenBank/DDBJ databases">
        <authorList>
            <person name="Keele B.F."/>
        </authorList>
    </citation>
    <scope>NUCLEOTIDE SEQUENCE [LARGE SCALE GENOMIC DNA]</scope>
    <source>
        <strain evidence="10 11">CeCT 8812</strain>
    </source>
</reference>
<proteinExistence type="predicted"/>
<evidence type="ECO:0000313" key="11">
    <source>
        <dbReference type="Proteomes" id="UP000244932"/>
    </source>
</evidence>
<feature type="active site" evidence="6">
    <location>
        <position position="269"/>
    </location>
</feature>
<dbReference type="InterPro" id="IPR035909">
    <property type="entry name" value="CheB_C"/>
</dbReference>
<gene>
    <name evidence="10" type="primary">cheB</name>
    <name evidence="10" type="ORF">POI8812_00153</name>
</gene>
<keyword evidence="1" id="KW-0963">Cytoplasm</keyword>
<dbReference type="Gene3D" id="3.40.50.2300">
    <property type="match status" value="1"/>
</dbReference>
<dbReference type="InterPro" id="IPR011006">
    <property type="entry name" value="CheY-like_superfamily"/>
</dbReference>
<dbReference type="GO" id="GO:0008984">
    <property type="term" value="F:protein-glutamate methylesterase activity"/>
    <property type="evidence" value="ECO:0007669"/>
    <property type="project" value="UniProtKB-EC"/>
</dbReference>
<feature type="active site" evidence="6">
    <location>
        <position position="182"/>
    </location>
</feature>
<feature type="modified residue" description="4-aspartylphosphate" evidence="7">
    <location>
        <position position="54"/>
    </location>
</feature>
<evidence type="ECO:0000256" key="3">
    <source>
        <dbReference type="ARBA" id="ARBA00022801"/>
    </source>
</evidence>
<organism evidence="10 11">
    <name type="scientific">Pontivivens insulae</name>
    <dbReference type="NCBI Taxonomy" id="1639689"/>
    <lineage>
        <taxon>Bacteria</taxon>
        <taxon>Pseudomonadati</taxon>
        <taxon>Pseudomonadota</taxon>
        <taxon>Alphaproteobacteria</taxon>
        <taxon>Rhodobacterales</taxon>
        <taxon>Paracoccaceae</taxon>
        <taxon>Pontivivens</taxon>
    </lineage>
</organism>
<evidence type="ECO:0000259" key="9">
    <source>
        <dbReference type="PROSITE" id="PS50122"/>
    </source>
</evidence>
<evidence type="ECO:0000313" key="10">
    <source>
        <dbReference type="EMBL" id="SPF27858.1"/>
    </source>
</evidence>
<dbReference type="AlphaFoldDB" id="A0A2R8A772"/>
<dbReference type="CDD" id="cd17541">
    <property type="entry name" value="REC_CheB-like"/>
    <property type="match status" value="1"/>
</dbReference>
<evidence type="ECO:0000256" key="4">
    <source>
        <dbReference type="ARBA" id="ARBA00039140"/>
    </source>
</evidence>
<dbReference type="EC" id="3.1.1.61" evidence="4"/>
<name>A0A2R8A772_9RHOB</name>
<evidence type="ECO:0000256" key="6">
    <source>
        <dbReference type="PROSITE-ProRule" id="PRU00050"/>
    </source>
</evidence>
<dbReference type="GO" id="GO:0000156">
    <property type="term" value="F:phosphorelay response regulator activity"/>
    <property type="evidence" value="ECO:0007669"/>
    <property type="project" value="InterPro"/>
</dbReference>
<dbReference type="InterPro" id="IPR001789">
    <property type="entry name" value="Sig_transdc_resp-reg_receiver"/>
</dbReference>
<dbReference type="PANTHER" id="PTHR42872:SF6">
    <property type="entry name" value="PROTEIN-GLUTAMATE METHYLESTERASE_PROTEIN-GLUTAMINE GLUTAMINASE"/>
    <property type="match status" value="1"/>
</dbReference>
<dbReference type="OrthoDB" id="9793421at2"/>
<sequence>MRTALIVDDSRFFRALIADILGQCKGLVVIGAVATAQDAVQFCDRHTPDLITMDVELPGANGFHALRAILGRYDPRIVMVSAFTGRGTRRAIEALALGAAEVVEKPGKSCGLNGFARRLGAVAQALSVVDTGRPEAGGTVPSVAMKRDQVVAIAGSTGAIDPLTRILSALPNIFPPIVVIQHLPPGFSVRLAEHLADITAKDVTLAGDETRLRGNRIHLLPSERIAHIAGGRIKLGPQATNAAPRAADAVFASLPGADTAVVLSGMGRDGANGLAGKGDVRVLIQCPTSCAVDAMPRATQIARPDAISQTVTQIGDALSGLSKPLPI</sequence>
<dbReference type="EMBL" id="OMKW01000001">
    <property type="protein sequence ID" value="SPF27858.1"/>
    <property type="molecule type" value="Genomic_DNA"/>
</dbReference>
<comment type="catalytic activity">
    <reaction evidence="5">
        <text>[protein]-L-glutamate 5-O-methyl ester + H2O = L-glutamyl-[protein] + methanol + H(+)</text>
        <dbReference type="Rhea" id="RHEA:23236"/>
        <dbReference type="Rhea" id="RHEA-COMP:10208"/>
        <dbReference type="Rhea" id="RHEA-COMP:10311"/>
        <dbReference type="ChEBI" id="CHEBI:15377"/>
        <dbReference type="ChEBI" id="CHEBI:15378"/>
        <dbReference type="ChEBI" id="CHEBI:17790"/>
        <dbReference type="ChEBI" id="CHEBI:29973"/>
        <dbReference type="ChEBI" id="CHEBI:82795"/>
        <dbReference type="EC" id="3.1.1.61"/>
    </reaction>
</comment>
<dbReference type="GO" id="GO:0006935">
    <property type="term" value="P:chemotaxis"/>
    <property type="evidence" value="ECO:0007669"/>
    <property type="project" value="UniProtKB-UniRule"/>
</dbReference>
<keyword evidence="2 6" id="KW-0145">Chemotaxis</keyword>
<dbReference type="SUPFAM" id="SSF52172">
    <property type="entry name" value="CheY-like"/>
    <property type="match status" value="1"/>
</dbReference>
<accession>A0A2R8A772</accession>
<protein>
    <recommendedName>
        <fullName evidence="4">protein-glutamate methylesterase</fullName>
        <ecNumber evidence="4">3.1.1.61</ecNumber>
    </recommendedName>
</protein>
<dbReference type="SMART" id="SM00448">
    <property type="entry name" value="REC"/>
    <property type="match status" value="1"/>
</dbReference>